<dbReference type="PROSITE" id="PS51217">
    <property type="entry name" value="UVRD_HELICASE_CTER"/>
    <property type="match status" value="1"/>
</dbReference>
<name>C0GDI4_DETAL</name>
<dbReference type="Pfam" id="PF12705">
    <property type="entry name" value="PDDEXK_1"/>
    <property type="match status" value="1"/>
</dbReference>
<evidence type="ECO:0000256" key="11">
    <source>
        <dbReference type="ARBA" id="ARBA00023014"/>
    </source>
</evidence>
<dbReference type="PANTHER" id="PTHR30591">
    <property type="entry name" value="RECBCD ENZYME SUBUNIT RECC"/>
    <property type="match status" value="1"/>
</dbReference>
<dbReference type="GO" id="GO:0005524">
    <property type="term" value="F:ATP binding"/>
    <property type="evidence" value="ECO:0007669"/>
    <property type="project" value="UniProtKB-KW"/>
</dbReference>
<sequence>MTVRFILGRAGSGKTQRCLQSIAHYSKTEPMGPPIIFLVPEQATFQMERELAQMCGGGTFRAQVLSFRRLAYHLLQSKGGLPPVMSELGRQMVLRRLLQESQAELTIFGRAAQQPRFCEQLAVQIRELNNYLVSPEMLKNQAASPETGEALRSKLSDLSTVFAAYRTFTAGSFMDPEDTLAILAAAVEEGALPAGTRVWVDGFAGFTPQEFQVLSALFSTAEHVEVALCLDPRHIPAQPQEDELFHPTLETYLQLRRLVGEAGVPALPPEQLPLDEKQTRFAHSEALQVLEAGFGRLPVESYPREAEEIRLVTAAGTRAEVEAVACDILHLVREKGWRFRDIGMILRDFSRYHDLVAAIFQEYQIPFFVDERRSATHHPLVEFLRSALDAAQANFALEPVLQLLKTDLLPISRETADKLENYARAHGIRGSRWLDGKPWSFRLRLSLDESRDTATETDAHLEEINEGKTVFGRIFTPFNRQVGGSARPAADFCRAIWALLESTDAELQLQNWSEEDANPATAAQHRQVWSGVVELLEQIVSTLGERQISLQEFSQILQAGLEALTLGLVPAGLDQVIVGSVERSRQPRLRAAYVLGLSEGDFPARLKEEGLLADEEREALQENGVDLAVTKRQKLFHEQYLSYIALTRSSEYLWVSCPLADEEGKAKRPSALFNRLRETFPYNDVHFFGNTPDSKEDLHALAGAEKSAAALLLQAGGVAAGGAMSDFWAAAYNEALSIPQVYNRMRMLWPSLTERNHIAPLPAETVLEILGTELKSSVSRLEQFARCPFAHFARYVLRLQERHEFRVEAPEMGNFFHHALRLFAESLQAEGLDWAQLETEEAQARMNSIVEELIPRLQGEILLSSARMRYLAERLKETLAQAVAALTEHARRSQFKTVAVEMSFGSGKTPAWQLRCGQTQLKLYGQIDRIDLAEAEGKAWLRVIDYKSTPIELKLSDVWHGLSLQLLAYLAVVKENARAFSALPAESAGALYFGIHKPYERLDNPPPEAVTQKPPKLDGLMLAEPKVLDLMGGPEMVRAGLKRDGSFTQLSRVADAEQTEALFTYLREKLVELAREITSGRVEAAPFKKADGSRACTFCPFMPVCRFDVSMEGNRYRHLSALSHRQVLELVSGSYEGGEACGQSLDG</sequence>
<dbReference type="GO" id="GO:0051539">
    <property type="term" value="F:4 iron, 4 sulfur cluster binding"/>
    <property type="evidence" value="ECO:0007669"/>
    <property type="project" value="UniProtKB-KW"/>
</dbReference>
<dbReference type="GO" id="GO:0046872">
    <property type="term" value="F:metal ion binding"/>
    <property type="evidence" value="ECO:0007669"/>
    <property type="project" value="UniProtKB-KW"/>
</dbReference>
<evidence type="ECO:0000256" key="1">
    <source>
        <dbReference type="ARBA" id="ARBA00022485"/>
    </source>
</evidence>
<dbReference type="Gene3D" id="3.90.320.10">
    <property type="match status" value="1"/>
</dbReference>
<dbReference type="InterPro" id="IPR038726">
    <property type="entry name" value="PDDEXK_AddAB-type"/>
</dbReference>
<keyword evidence="6" id="KW-0378">Hydrolase</keyword>
<reference evidence="15 16" key="1">
    <citation type="submission" date="2009-02" db="EMBL/GenBank/DDBJ databases">
        <title>Sequencing of the draft genome and assembly of Dethiobacter alkaliphilus AHT 1.</title>
        <authorList>
            <consortium name="US DOE Joint Genome Institute (JGI-PGF)"/>
            <person name="Lucas S."/>
            <person name="Copeland A."/>
            <person name="Lapidus A."/>
            <person name="Glavina del Rio T."/>
            <person name="Dalin E."/>
            <person name="Tice H."/>
            <person name="Bruce D."/>
            <person name="Goodwin L."/>
            <person name="Pitluck S."/>
            <person name="Larimer F."/>
            <person name="Land M.L."/>
            <person name="Hauser L."/>
            <person name="Muyzer G."/>
        </authorList>
    </citation>
    <scope>NUCLEOTIDE SEQUENCE [LARGE SCALE GENOMIC DNA]</scope>
    <source>
        <strain evidence="15 16">AHT 1</strain>
    </source>
</reference>
<dbReference type="Proteomes" id="UP000006443">
    <property type="component" value="Unassembled WGS sequence"/>
</dbReference>
<evidence type="ECO:0000256" key="2">
    <source>
        <dbReference type="ARBA" id="ARBA00022722"/>
    </source>
</evidence>
<dbReference type="GO" id="GO:0004386">
    <property type="term" value="F:helicase activity"/>
    <property type="evidence" value="ECO:0007669"/>
    <property type="project" value="UniProtKB-KW"/>
</dbReference>
<dbReference type="SUPFAM" id="SSF52540">
    <property type="entry name" value="P-loop containing nucleoside triphosphate hydrolases"/>
    <property type="match status" value="1"/>
</dbReference>
<evidence type="ECO:0000256" key="13">
    <source>
        <dbReference type="ARBA" id="ARBA00023204"/>
    </source>
</evidence>
<dbReference type="EMBL" id="ACJM01000002">
    <property type="protein sequence ID" value="EEG78705.1"/>
    <property type="molecule type" value="Genomic_DNA"/>
</dbReference>
<dbReference type="GO" id="GO:0003677">
    <property type="term" value="F:DNA binding"/>
    <property type="evidence" value="ECO:0007669"/>
    <property type="project" value="UniProtKB-KW"/>
</dbReference>
<dbReference type="eggNOG" id="COG3857">
    <property type="taxonomic scope" value="Bacteria"/>
</dbReference>
<dbReference type="InterPro" id="IPR027417">
    <property type="entry name" value="P-loop_NTPase"/>
</dbReference>
<evidence type="ECO:0000256" key="5">
    <source>
        <dbReference type="ARBA" id="ARBA00022763"/>
    </source>
</evidence>
<evidence type="ECO:0000256" key="6">
    <source>
        <dbReference type="ARBA" id="ARBA00022801"/>
    </source>
</evidence>
<evidence type="ECO:0000259" key="14">
    <source>
        <dbReference type="PROSITE" id="PS51217"/>
    </source>
</evidence>
<keyword evidence="8" id="KW-0269">Exonuclease</keyword>
<evidence type="ECO:0000256" key="12">
    <source>
        <dbReference type="ARBA" id="ARBA00023125"/>
    </source>
</evidence>
<keyword evidence="9" id="KW-0067">ATP-binding</keyword>
<dbReference type="InterPro" id="IPR014140">
    <property type="entry name" value="DNA_helicase_suAddB"/>
</dbReference>
<dbReference type="RefSeq" id="WP_008514795.1">
    <property type="nucleotide sequence ID" value="NZ_ACJM01000002.1"/>
</dbReference>
<evidence type="ECO:0000256" key="8">
    <source>
        <dbReference type="ARBA" id="ARBA00022839"/>
    </source>
</evidence>
<keyword evidence="13" id="KW-0234">DNA repair</keyword>
<dbReference type="InterPro" id="IPR011604">
    <property type="entry name" value="PDDEXK-like_dom_sf"/>
</dbReference>
<dbReference type="InterPro" id="IPR014017">
    <property type="entry name" value="DNA_helicase_UvrD-like_C"/>
</dbReference>
<evidence type="ECO:0000256" key="9">
    <source>
        <dbReference type="ARBA" id="ARBA00022840"/>
    </source>
</evidence>
<accession>C0GDI4</accession>
<dbReference type="NCBIfam" id="TIGR02773">
    <property type="entry name" value="addB_Gpos"/>
    <property type="match status" value="1"/>
</dbReference>
<organism evidence="15 16">
    <name type="scientific">Dethiobacter alkaliphilus AHT 1</name>
    <dbReference type="NCBI Taxonomy" id="555088"/>
    <lineage>
        <taxon>Bacteria</taxon>
        <taxon>Bacillati</taxon>
        <taxon>Bacillota</taxon>
        <taxon>Dethiobacteria</taxon>
        <taxon>Dethiobacterales</taxon>
        <taxon>Dethiobacteraceae</taxon>
        <taxon>Dethiobacter</taxon>
    </lineage>
</organism>
<dbReference type="PANTHER" id="PTHR30591:SF1">
    <property type="entry name" value="RECBCD ENZYME SUBUNIT RECC"/>
    <property type="match status" value="1"/>
</dbReference>
<proteinExistence type="predicted"/>
<evidence type="ECO:0000256" key="10">
    <source>
        <dbReference type="ARBA" id="ARBA00023004"/>
    </source>
</evidence>
<keyword evidence="11" id="KW-0411">Iron-sulfur</keyword>
<keyword evidence="1" id="KW-0004">4Fe-4S</keyword>
<evidence type="ECO:0000256" key="7">
    <source>
        <dbReference type="ARBA" id="ARBA00022806"/>
    </source>
</evidence>
<evidence type="ECO:0000256" key="4">
    <source>
        <dbReference type="ARBA" id="ARBA00022741"/>
    </source>
</evidence>
<dbReference type="GO" id="GO:0004527">
    <property type="term" value="F:exonuclease activity"/>
    <property type="evidence" value="ECO:0007669"/>
    <property type="project" value="UniProtKB-KW"/>
</dbReference>
<evidence type="ECO:0000313" key="16">
    <source>
        <dbReference type="Proteomes" id="UP000006443"/>
    </source>
</evidence>
<keyword evidence="2" id="KW-0540">Nuclease</keyword>
<dbReference type="Pfam" id="PF21445">
    <property type="entry name" value="ADDB_N"/>
    <property type="match status" value="1"/>
</dbReference>
<keyword evidence="7" id="KW-0347">Helicase</keyword>
<protein>
    <submittedName>
        <fullName evidence="15">ATP-dependent nuclease subunit B</fullName>
    </submittedName>
</protein>
<comment type="caution">
    <text evidence="15">The sequence shown here is derived from an EMBL/GenBank/DDBJ whole genome shotgun (WGS) entry which is preliminary data.</text>
</comment>
<keyword evidence="4" id="KW-0547">Nucleotide-binding</keyword>
<dbReference type="InterPro" id="IPR049035">
    <property type="entry name" value="ADDB_N"/>
</dbReference>
<dbReference type="Gene3D" id="3.40.50.300">
    <property type="entry name" value="P-loop containing nucleotide triphosphate hydrolases"/>
    <property type="match status" value="4"/>
</dbReference>
<keyword evidence="5" id="KW-0227">DNA damage</keyword>
<keyword evidence="10" id="KW-0408">Iron</keyword>
<keyword evidence="16" id="KW-1185">Reference proteome</keyword>
<feature type="domain" description="UvrD-like helicase C-terminal" evidence="14">
    <location>
        <begin position="278"/>
        <end position="586"/>
    </location>
</feature>
<dbReference type="GO" id="GO:0000724">
    <property type="term" value="P:double-strand break repair via homologous recombination"/>
    <property type="evidence" value="ECO:0007669"/>
    <property type="project" value="InterPro"/>
</dbReference>
<dbReference type="STRING" id="555088.DealDRAFT_0635"/>
<keyword evidence="3" id="KW-0479">Metal-binding</keyword>
<evidence type="ECO:0000313" key="15">
    <source>
        <dbReference type="EMBL" id="EEG78705.1"/>
    </source>
</evidence>
<gene>
    <name evidence="15" type="ORF">DealDRAFT_0635</name>
</gene>
<dbReference type="AlphaFoldDB" id="C0GDI4"/>
<evidence type="ECO:0000256" key="3">
    <source>
        <dbReference type="ARBA" id="ARBA00022723"/>
    </source>
</evidence>
<keyword evidence="12" id="KW-0238">DNA-binding</keyword>